<dbReference type="Gene3D" id="3.30.70.100">
    <property type="match status" value="1"/>
</dbReference>
<dbReference type="InterPro" id="IPR013097">
    <property type="entry name" value="Dabb"/>
</dbReference>
<accession>A0A140DT61</accession>
<keyword evidence="3" id="KW-1185">Reference proteome</keyword>
<evidence type="ECO:0000313" key="2">
    <source>
        <dbReference type="EMBL" id="AMK53838.1"/>
    </source>
</evidence>
<dbReference type="STRING" id="1702221.AALO17_07040"/>
<dbReference type="Proteomes" id="UP000069771">
    <property type="component" value="Chromosome"/>
</dbReference>
<feature type="domain" description="Stress-response A/B barrel" evidence="1">
    <location>
        <begin position="1"/>
        <end position="92"/>
    </location>
</feature>
<dbReference type="InterPro" id="IPR011008">
    <property type="entry name" value="Dimeric_a/b-barrel"/>
</dbReference>
<sequence length="93" mass="10481">MTHIVFFELKDPTPENREALVKILQKLNTEDVPMAQSFECGADILGSDRSLDAALVVKLPADQLEAYANDPYHCRIKTEMAPLLQRSMTVDFD</sequence>
<dbReference type="SUPFAM" id="SSF54909">
    <property type="entry name" value="Dimeric alpha+beta barrel"/>
    <property type="match status" value="1"/>
</dbReference>
<dbReference type="KEGG" id="fro:AALO17_07040"/>
<reference evidence="2 3" key="1">
    <citation type="journal article" date="2016" name="Gut Pathog.">
        <title>Whole genome sequencing of "Faecalibaculum rodentium" ALO17, isolated from C57BL/6J laboratory mouse feces.</title>
        <authorList>
            <person name="Lim S."/>
            <person name="Chang D.H."/>
            <person name="Ahn S."/>
            <person name="Kim B.C."/>
        </authorList>
    </citation>
    <scope>NUCLEOTIDE SEQUENCE [LARGE SCALE GENOMIC DNA]</scope>
    <source>
        <strain evidence="2 3">Alo17</strain>
    </source>
</reference>
<evidence type="ECO:0000313" key="3">
    <source>
        <dbReference type="Proteomes" id="UP000069771"/>
    </source>
</evidence>
<gene>
    <name evidence="2" type="ORF">AALO17_07040</name>
</gene>
<protein>
    <recommendedName>
        <fullName evidence="1">Stress-response A/B barrel domain-containing protein</fullName>
    </recommendedName>
</protein>
<evidence type="ECO:0000259" key="1">
    <source>
        <dbReference type="PROSITE" id="PS51502"/>
    </source>
</evidence>
<name>A0A140DT61_9FIRM</name>
<dbReference type="GeneID" id="78477515"/>
<dbReference type="OrthoDB" id="9808130at2"/>
<proteinExistence type="predicted"/>
<dbReference type="EMBL" id="CP011391">
    <property type="protein sequence ID" value="AMK53838.1"/>
    <property type="molecule type" value="Genomic_DNA"/>
</dbReference>
<dbReference type="AlphaFoldDB" id="A0A140DT61"/>
<dbReference type="RefSeq" id="WP_067555490.1">
    <property type="nucleotide sequence ID" value="NZ_CAMNXC010000083.1"/>
</dbReference>
<dbReference type="PROSITE" id="PS51502">
    <property type="entry name" value="S_R_A_B_BARREL"/>
    <property type="match status" value="1"/>
</dbReference>
<dbReference type="SMART" id="SM00886">
    <property type="entry name" value="Dabb"/>
    <property type="match status" value="1"/>
</dbReference>
<organism evidence="2 3">
    <name type="scientific">Faecalibaculum rodentium</name>
    <dbReference type="NCBI Taxonomy" id="1702221"/>
    <lineage>
        <taxon>Bacteria</taxon>
        <taxon>Bacillati</taxon>
        <taxon>Bacillota</taxon>
        <taxon>Erysipelotrichia</taxon>
        <taxon>Erysipelotrichales</taxon>
        <taxon>Erysipelotrichaceae</taxon>
        <taxon>Faecalibaculum</taxon>
    </lineage>
</organism>
<dbReference type="Pfam" id="PF07876">
    <property type="entry name" value="Dabb"/>
    <property type="match status" value="1"/>
</dbReference>